<dbReference type="InterPro" id="IPR027831">
    <property type="entry name" value="DUF4485"/>
</dbReference>
<dbReference type="VEuPathDB" id="VectorBase:RPRC011843"/>
<sequence>MEPGMDCEFVDLIDQISANISRLNSAEETQLVDLWITRLSEEPDKEIRNDYCRQLNKLMKSGKLRYPFSKIPPAGRLPLYEDIVDKCLDQPEPIDLAKSIFEKSMIEKSMLCNTDTYKEQVDKLISAICPTTLLEEFASQETNVFRELVRSIYESRNSDVSRTLNQEQKRVKDNFEKLEGRLLAKTQEEMTQIRNAIPDFSWEELAIDEKYVWNKLYPKMKLEFEECAKLGKEERQGGVQRKFWLKEIARR</sequence>
<dbReference type="EMBL" id="ACPB03001813">
    <property type="status" value="NOT_ANNOTATED_CDS"/>
    <property type="molecule type" value="Genomic_DNA"/>
</dbReference>
<organism evidence="2 3">
    <name type="scientific">Rhodnius prolixus</name>
    <name type="common">Triatomid bug</name>
    <dbReference type="NCBI Taxonomy" id="13249"/>
    <lineage>
        <taxon>Eukaryota</taxon>
        <taxon>Metazoa</taxon>
        <taxon>Ecdysozoa</taxon>
        <taxon>Arthropoda</taxon>
        <taxon>Hexapoda</taxon>
        <taxon>Insecta</taxon>
        <taxon>Pterygota</taxon>
        <taxon>Neoptera</taxon>
        <taxon>Paraneoptera</taxon>
        <taxon>Hemiptera</taxon>
        <taxon>Heteroptera</taxon>
        <taxon>Panheteroptera</taxon>
        <taxon>Cimicomorpha</taxon>
        <taxon>Reduviidae</taxon>
        <taxon>Triatominae</taxon>
        <taxon>Rhodnius</taxon>
    </lineage>
</organism>
<dbReference type="Proteomes" id="UP000015103">
    <property type="component" value="Unassembled WGS sequence"/>
</dbReference>
<dbReference type="Pfam" id="PF14846">
    <property type="entry name" value="DUF4485"/>
    <property type="match status" value="1"/>
</dbReference>
<proteinExistence type="predicted"/>
<feature type="domain" description="DUF4485" evidence="1">
    <location>
        <begin position="6"/>
        <end position="78"/>
    </location>
</feature>
<evidence type="ECO:0000313" key="2">
    <source>
        <dbReference type="EnsemblMetazoa" id="RPRC011843-PA"/>
    </source>
</evidence>
<dbReference type="InParanoid" id="T1I6C4"/>
<name>T1I6C4_RHOPR</name>
<dbReference type="AlphaFoldDB" id="T1I6C4"/>
<dbReference type="HOGENOM" id="CLU_1108278_0_0_1"/>
<protein>
    <submittedName>
        <fullName evidence="2">DUF4485 domain-containing protein</fullName>
    </submittedName>
</protein>
<keyword evidence="3" id="KW-1185">Reference proteome</keyword>
<dbReference type="EnsemblMetazoa" id="RPRC011843-RA">
    <property type="protein sequence ID" value="RPRC011843-PA"/>
    <property type="gene ID" value="RPRC011843"/>
</dbReference>
<evidence type="ECO:0000313" key="3">
    <source>
        <dbReference type="Proteomes" id="UP000015103"/>
    </source>
</evidence>
<evidence type="ECO:0000259" key="1">
    <source>
        <dbReference type="Pfam" id="PF14846"/>
    </source>
</evidence>
<reference evidence="2" key="1">
    <citation type="submission" date="2015-05" db="UniProtKB">
        <authorList>
            <consortium name="EnsemblMetazoa"/>
        </authorList>
    </citation>
    <scope>IDENTIFICATION</scope>
</reference>
<accession>T1I6C4</accession>